<evidence type="ECO:0000256" key="1">
    <source>
        <dbReference type="SAM" id="Phobius"/>
    </source>
</evidence>
<reference evidence="2 3" key="1">
    <citation type="journal article" date="1979" name="Int. J. Syst. Evol. Microbiol.">
        <title>Bacillus globisporus subsp. marinus subsp. nov.</title>
        <authorList>
            <person name="Liu H."/>
        </authorList>
    </citation>
    <scope>NUCLEOTIDE SEQUENCE [LARGE SCALE GENOMIC DNA]</scope>
    <source>
        <strain evidence="2 3">DSM 1297</strain>
    </source>
</reference>
<dbReference type="Proteomes" id="UP001556040">
    <property type="component" value="Unassembled WGS sequence"/>
</dbReference>
<feature type="transmembrane region" description="Helical" evidence="1">
    <location>
        <begin position="16"/>
        <end position="37"/>
    </location>
</feature>
<evidence type="ECO:0000313" key="2">
    <source>
        <dbReference type="EMBL" id="MEW9503075.1"/>
    </source>
</evidence>
<accession>A0ABV3Q6U6</accession>
<keyword evidence="1" id="KW-1133">Transmembrane helix</keyword>
<gene>
    <name evidence="2" type="ORF">AB1471_14905</name>
</gene>
<organism evidence="2 3">
    <name type="scientific">Jeotgalibacillus marinus</name>
    <dbReference type="NCBI Taxonomy" id="86667"/>
    <lineage>
        <taxon>Bacteria</taxon>
        <taxon>Bacillati</taxon>
        <taxon>Bacillota</taxon>
        <taxon>Bacilli</taxon>
        <taxon>Bacillales</taxon>
        <taxon>Caryophanaceae</taxon>
        <taxon>Jeotgalibacillus</taxon>
    </lineage>
</organism>
<keyword evidence="1" id="KW-0812">Transmembrane</keyword>
<name>A0ABV3Q6U6_9BACL</name>
<protein>
    <submittedName>
        <fullName evidence="2">Uncharacterized protein</fullName>
    </submittedName>
</protein>
<sequence>MGGSYFILRLANINNLIVIILTLSMMILGPLIIYLLLIRPKSMPKLLTYGSFILCLGASYLIIPSSQKGFFNQILVLLLPVVEVSIIIFVVYSIVKSIIRYKRSNTNKRHDFLEVARISLEPKLGKGFVLEAVLTELSVYYYSVLVWFKKPFVEVQGTYSYHKTSQIKTFVILLLILLVVEGALFHYLIQKWSDIFAWIFTILTIYALFYILGLYNSVKYLPHASTKDKLTIRLGYQSSIEVNINNIETINKAKERELGVKIPKGTYLSLLWIDSPQYELSLKEPALMKGTYG</sequence>
<dbReference type="EMBL" id="JBFMIA010000022">
    <property type="protein sequence ID" value="MEW9503075.1"/>
    <property type="molecule type" value="Genomic_DNA"/>
</dbReference>
<feature type="transmembrane region" description="Helical" evidence="1">
    <location>
        <begin position="46"/>
        <end position="63"/>
    </location>
</feature>
<feature type="transmembrane region" description="Helical" evidence="1">
    <location>
        <begin position="170"/>
        <end position="189"/>
    </location>
</feature>
<comment type="caution">
    <text evidence="2">The sequence shown here is derived from an EMBL/GenBank/DDBJ whole genome shotgun (WGS) entry which is preliminary data.</text>
</comment>
<dbReference type="RefSeq" id="WP_367780564.1">
    <property type="nucleotide sequence ID" value="NZ_JBFMIA010000022.1"/>
</dbReference>
<feature type="transmembrane region" description="Helical" evidence="1">
    <location>
        <begin position="195"/>
        <end position="215"/>
    </location>
</feature>
<keyword evidence="3" id="KW-1185">Reference proteome</keyword>
<proteinExistence type="predicted"/>
<evidence type="ECO:0000313" key="3">
    <source>
        <dbReference type="Proteomes" id="UP001556040"/>
    </source>
</evidence>
<feature type="transmembrane region" description="Helical" evidence="1">
    <location>
        <begin position="75"/>
        <end position="95"/>
    </location>
</feature>
<keyword evidence="1" id="KW-0472">Membrane</keyword>